<dbReference type="InParanoid" id="A0A317XXB4"/>
<gene>
    <name evidence="1" type="ORF">BCV70DRAFT_1709</name>
</gene>
<dbReference type="Proteomes" id="UP000246740">
    <property type="component" value="Unassembled WGS sequence"/>
</dbReference>
<accession>A0A317XXB4</accession>
<evidence type="ECO:0000313" key="2">
    <source>
        <dbReference type="Proteomes" id="UP000246740"/>
    </source>
</evidence>
<name>A0A317XXB4_9BASI</name>
<keyword evidence="2" id="KW-1185">Reference proteome</keyword>
<dbReference type="EMBL" id="KZ819188">
    <property type="protein sequence ID" value="PWZ02528.1"/>
    <property type="molecule type" value="Genomic_DNA"/>
</dbReference>
<reference evidence="1 2" key="1">
    <citation type="journal article" date="2018" name="Mol. Biol. Evol.">
        <title>Broad Genomic Sampling Reveals a Smut Pathogenic Ancestry of the Fungal Clade Ustilaginomycotina.</title>
        <authorList>
            <person name="Kijpornyongpan T."/>
            <person name="Mondo S.J."/>
            <person name="Barry K."/>
            <person name="Sandor L."/>
            <person name="Lee J."/>
            <person name="Lipzen A."/>
            <person name="Pangilinan J."/>
            <person name="LaButti K."/>
            <person name="Hainaut M."/>
            <person name="Henrissat B."/>
            <person name="Grigoriev I.V."/>
            <person name="Spatafora J.W."/>
            <person name="Aime M.C."/>
        </authorList>
    </citation>
    <scope>NUCLEOTIDE SEQUENCE [LARGE SCALE GENOMIC DNA]</scope>
    <source>
        <strain evidence="1 2">MCA 3645</strain>
    </source>
</reference>
<protein>
    <submittedName>
        <fullName evidence="1">Uncharacterized protein</fullName>
    </submittedName>
</protein>
<proteinExistence type="predicted"/>
<evidence type="ECO:0000313" key="1">
    <source>
        <dbReference type="EMBL" id="PWZ02528.1"/>
    </source>
</evidence>
<organism evidence="1 2">
    <name type="scientific">Testicularia cyperi</name>
    <dbReference type="NCBI Taxonomy" id="1882483"/>
    <lineage>
        <taxon>Eukaryota</taxon>
        <taxon>Fungi</taxon>
        <taxon>Dikarya</taxon>
        <taxon>Basidiomycota</taxon>
        <taxon>Ustilaginomycotina</taxon>
        <taxon>Ustilaginomycetes</taxon>
        <taxon>Ustilaginales</taxon>
        <taxon>Anthracoideaceae</taxon>
        <taxon>Testicularia</taxon>
    </lineage>
</organism>
<dbReference type="AlphaFoldDB" id="A0A317XXB4"/>
<sequence length="169" mass="18648">MGIVGRRQRRHAVERGLAGGDLGPDLGHFAVEIGNIPTTGSRSVSAPFRVFRILLPTWSHHHIQYIGAALRCNLLRSEPAKMSAKQLEWRACVRAVGRKAYCLFVQAGYEGARHGTVMHLQRERSGGPTEVWWVMLVFSSPSSSCVAWTSASRVELHCAVLICKDGLVE</sequence>